<dbReference type="Pfam" id="PF08044">
    <property type="entry name" value="DUF1707"/>
    <property type="match status" value="1"/>
</dbReference>
<dbReference type="AlphaFoldDB" id="Q0RMY5"/>
<dbReference type="HOGENOM" id="CLU_102484_2_0_11"/>
<dbReference type="EMBL" id="CT573213">
    <property type="protein sequence ID" value="CAJ61111.1"/>
    <property type="molecule type" value="Genomic_DNA"/>
</dbReference>
<gene>
    <name evidence="4" type="ordered locus">FRAAL2462</name>
</gene>
<accession>Q0RMY5</accession>
<dbReference type="PANTHER" id="PTHR40763:SF4">
    <property type="entry name" value="DUF1707 DOMAIN-CONTAINING PROTEIN"/>
    <property type="match status" value="1"/>
</dbReference>
<dbReference type="STRING" id="326424.FRAAL2462"/>
<reference evidence="4 5" key="1">
    <citation type="journal article" date="2007" name="Genome Res.">
        <title>Genome characteristics of facultatively symbiotic Frankia sp. strains reflect host range and host plant biogeography.</title>
        <authorList>
            <person name="Normand P."/>
            <person name="Lapierre P."/>
            <person name="Tisa L.S."/>
            <person name="Gogarten J.P."/>
            <person name="Alloisio N."/>
            <person name="Bagnarol E."/>
            <person name="Bassi C.A."/>
            <person name="Berry A.M."/>
            <person name="Bickhart D.M."/>
            <person name="Choisne N."/>
            <person name="Couloux A."/>
            <person name="Cournoyer B."/>
            <person name="Cruveiller S."/>
            <person name="Daubin V."/>
            <person name="Demange N."/>
            <person name="Francino M.P."/>
            <person name="Goltsman E."/>
            <person name="Huang Y."/>
            <person name="Kopp O.R."/>
            <person name="Labarre L."/>
            <person name="Lapidus A."/>
            <person name="Lavire C."/>
            <person name="Marechal J."/>
            <person name="Martinez M."/>
            <person name="Mastronunzio J.E."/>
            <person name="Mullin B.C."/>
            <person name="Niemann J."/>
            <person name="Pujic P."/>
            <person name="Rawnsley T."/>
            <person name="Rouy Z."/>
            <person name="Schenowitz C."/>
            <person name="Sellstedt A."/>
            <person name="Tavares F."/>
            <person name="Tomkins J.P."/>
            <person name="Vallenet D."/>
            <person name="Valverde C."/>
            <person name="Wall L.G."/>
            <person name="Wang Y."/>
            <person name="Medigue C."/>
            <person name="Benson D.R."/>
        </authorList>
    </citation>
    <scope>NUCLEOTIDE SEQUENCE [LARGE SCALE GENOMIC DNA]</scope>
    <source>
        <strain evidence="5">DSM 45986 / CECT 9034 / ACN14a</strain>
    </source>
</reference>
<keyword evidence="5" id="KW-1185">Reference proteome</keyword>
<evidence type="ECO:0000313" key="4">
    <source>
        <dbReference type="EMBL" id="CAJ61111.1"/>
    </source>
</evidence>
<evidence type="ECO:0000259" key="3">
    <source>
        <dbReference type="Pfam" id="PF08044"/>
    </source>
</evidence>
<feature type="transmembrane region" description="Helical" evidence="2">
    <location>
        <begin position="96"/>
        <end position="120"/>
    </location>
</feature>
<sequence>MPANGAAPAPGPVRASDADRTRTADWLAWAAGTGQLTLDEADERLARAYAARTLDELATLTTDLQPRPQAAAPPPPEKRAGLHDRLHGRDLVGSPYAVIPVAILALFLTLSVVTHGALWFPWPLVVVGMIAGKAHHRHHHATGPHRHRHH</sequence>
<feature type="compositionally biased region" description="Low complexity" evidence="1">
    <location>
        <begin position="60"/>
        <end position="70"/>
    </location>
</feature>
<evidence type="ECO:0000256" key="2">
    <source>
        <dbReference type="SAM" id="Phobius"/>
    </source>
</evidence>
<name>Q0RMY5_FRAAA</name>
<keyword evidence="2" id="KW-0472">Membrane</keyword>
<dbReference type="KEGG" id="fal:FRAAL2462"/>
<evidence type="ECO:0000256" key="1">
    <source>
        <dbReference type="SAM" id="MobiDB-lite"/>
    </source>
</evidence>
<keyword evidence="2" id="KW-0812">Transmembrane</keyword>
<organism evidence="4 5">
    <name type="scientific">Frankia alni (strain DSM 45986 / CECT 9034 / ACN14a)</name>
    <dbReference type="NCBI Taxonomy" id="326424"/>
    <lineage>
        <taxon>Bacteria</taxon>
        <taxon>Bacillati</taxon>
        <taxon>Actinomycetota</taxon>
        <taxon>Actinomycetes</taxon>
        <taxon>Frankiales</taxon>
        <taxon>Frankiaceae</taxon>
        <taxon>Frankia</taxon>
    </lineage>
</organism>
<keyword evidence="2" id="KW-1133">Transmembrane helix</keyword>
<proteinExistence type="predicted"/>
<feature type="domain" description="DUF1707" evidence="3">
    <location>
        <begin position="13"/>
        <end position="65"/>
    </location>
</feature>
<dbReference type="eggNOG" id="COG4758">
    <property type="taxonomic scope" value="Bacteria"/>
</dbReference>
<feature type="region of interest" description="Disordered" evidence="1">
    <location>
        <begin position="60"/>
        <end position="81"/>
    </location>
</feature>
<evidence type="ECO:0000313" key="5">
    <source>
        <dbReference type="Proteomes" id="UP000000657"/>
    </source>
</evidence>
<protein>
    <recommendedName>
        <fullName evidence="3">DUF1707 domain-containing protein</fullName>
    </recommendedName>
</protein>
<dbReference type="InterPro" id="IPR012551">
    <property type="entry name" value="DUF1707_SHOCT-like"/>
</dbReference>
<dbReference type="PANTHER" id="PTHR40763">
    <property type="entry name" value="MEMBRANE PROTEIN-RELATED"/>
    <property type="match status" value="1"/>
</dbReference>
<dbReference type="Proteomes" id="UP000000657">
    <property type="component" value="Chromosome"/>
</dbReference>